<evidence type="ECO:0000259" key="1">
    <source>
        <dbReference type="Pfam" id="PF06094"/>
    </source>
</evidence>
<dbReference type="EMBL" id="FNRM01000004">
    <property type="protein sequence ID" value="SEA57000.1"/>
    <property type="molecule type" value="Genomic_DNA"/>
</dbReference>
<dbReference type="Gene3D" id="3.10.490.10">
    <property type="entry name" value="Gamma-glutamyl cyclotransferase-like"/>
    <property type="match status" value="1"/>
</dbReference>
<dbReference type="SUPFAM" id="SSF110857">
    <property type="entry name" value="Gamma-glutamyl cyclotransferase-like"/>
    <property type="match status" value="1"/>
</dbReference>
<dbReference type="CDD" id="cd06661">
    <property type="entry name" value="GGCT_like"/>
    <property type="match status" value="1"/>
</dbReference>
<keyword evidence="3" id="KW-1185">Reference proteome</keyword>
<name>A0A1H4C9J7_ALKAM</name>
<dbReference type="InterPro" id="IPR036568">
    <property type="entry name" value="GGCT-like_sf"/>
</dbReference>
<feature type="domain" description="Gamma-glutamylcyclotransferase AIG2-like" evidence="1">
    <location>
        <begin position="34"/>
        <end position="122"/>
    </location>
</feature>
<dbReference type="InterPro" id="IPR013024">
    <property type="entry name" value="GGCT-like"/>
</dbReference>
<accession>A0A1H4C9J7</accession>
<dbReference type="GO" id="GO:0016740">
    <property type="term" value="F:transferase activity"/>
    <property type="evidence" value="ECO:0007669"/>
    <property type="project" value="UniProtKB-KW"/>
</dbReference>
<gene>
    <name evidence="2" type="ORF">SAMN04488051_10445</name>
</gene>
<dbReference type="InterPro" id="IPR009288">
    <property type="entry name" value="AIG2-like_dom"/>
</dbReference>
<dbReference type="Pfam" id="PF06094">
    <property type="entry name" value="GGACT"/>
    <property type="match status" value="1"/>
</dbReference>
<dbReference type="AlphaFoldDB" id="A0A1H4C9J7"/>
<keyword evidence="2" id="KW-0808">Transferase</keyword>
<organism evidence="2 3">
    <name type="scientific">Alkalimonas amylolytica</name>
    <dbReference type="NCBI Taxonomy" id="152573"/>
    <lineage>
        <taxon>Bacteria</taxon>
        <taxon>Pseudomonadati</taxon>
        <taxon>Pseudomonadota</taxon>
        <taxon>Gammaproteobacteria</taxon>
        <taxon>Alkalimonas</taxon>
    </lineage>
</organism>
<protein>
    <submittedName>
        <fullName evidence="2">Gamma-glutamyl cyclotransferase, AIG2-like</fullName>
    </submittedName>
</protein>
<evidence type="ECO:0000313" key="3">
    <source>
        <dbReference type="Proteomes" id="UP000198773"/>
    </source>
</evidence>
<proteinExistence type="predicted"/>
<dbReference type="STRING" id="152573.SAMN04488051_10445"/>
<reference evidence="2 3" key="1">
    <citation type="submission" date="2016-10" db="EMBL/GenBank/DDBJ databases">
        <authorList>
            <person name="de Groot N.N."/>
        </authorList>
    </citation>
    <scope>NUCLEOTIDE SEQUENCE [LARGE SCALE GENOMIC DNA]</scope>
    <source>
        <strain evidence="2 3">CGMCC 1.3430</strain>
    </source>
</reference>
<evidence type="ECO:0000313" key="2">
    <source>
        <dbReference type="EMBL" id="SEA57000.1"/>
    </source>
</evidence>
<dbReference type="Proteomes" id="UP000198773">
    <property type="component" value="Unassembled WGS sequence"/>
</dbReference>
<sequence>MVSLTLWLLWLWWPAPFFFTPDESVEYQQPSYQLFAYGTLRNRFVRKLVTGGDVKVTVDELAGFEREGLNIVANEAAVTVGVRMQVSKRQMQRLDRYERLGLRYCRFQVFLTSGEQAWVYQRLNGEGCEQQQQ</sequence>